<dbReference type="Pfam" id="PF08874">
    <property type="entry name" value="DUF1835"/>
    <property type="match status" value="1"/>
</dbReference>
<dbReference type="Proteomes" id="UP000630353">
    <property type="component" value="Unassembled WGS sequence"/>
</dbReference>
<feature type="compositionally biased region" description="Basic and acidic residues" evidence="1">
    <location>
        <begin position="9"/>
        <end position="20"/>
    </location>
</feature>
<dbReference type="InterPro" id="IPR014973">
    <property type="entry name" value="DUF1835"/>
</dbReference>
<sequence length="435" mass="47578">MSVAVPAKPDFELDDPRPLDLEGQRQRARDLQRAVLAGEPDALARLRAHHPRAAGLSDESLAAIHLQPDDAQLVIARELGLGSWPALVAHAGRLAEARRTLAGPPTAPDADRPTLHVRCGSDIRDGLRAAGFAGDFLEVSDPVCQGPVPADGDLRAVRARFVAEAYGLPPAEARRRLDAEAEGLASAADGYDRVVLWFEHDSYDQLILARVLAHFAANALPPRLELICIDRFPLIDRFIGLGQLSPVELRSLWSTRTPVLDTQLALGTEVWAALRAPDPSALHAIATAGTPELPTMAGALHRHLQELPWTTDGLALTERLALTALRPEPDTAGRVFGVLTRETEPLPFLGDLMLWAVIAAMNRAERPPFAVDPATALEPWPHRRLVLTYDGHDVLDRRVDWLACRPPERWVGGVAIRRDAESWRWSPDREAPVPV</sequence>
<feature type="region of interest" description="Disordered" evidence="1">
    <location>
        <begin position="1"/>
        <end position="20"/>
    </location>
</feature>
<dbReference type="AlphaFoldDB" id="A0A918XPT6"/>
<evidence type="ECO:0000256" key="1">
    <source>
        <dbReference type="SAM" id="MobiDB-lite"/>
    </source>
</evidence>
<keyword evidence="4" id="KW-1185">Reference proteome</keyword>
<name>A0A918XPT6_9PROT</name>
<gene>
    <name evidence="3" type="ORF">GCM10017083_11160</name>
</gene>
<reference evidence="3" key="1">
    <citation type="journal article" date="2014" name="Int. J. Syst. Evol. Microbiol.">
        <title>Complete genome sequence of Corynebacterium casei LMG S-19264T (=DSM 44701T), isolated from a smear-ripened cheese.</title>
        <authorList>
            <consortium name="US DOE Joint Genome Institute (JGI-PGF)"/>
            <person name="Walter F."/>
            <person name="Albersmeier A."/>
            <person name="Kalinowski J."/>
            <person name="Ruckert C."/>
        </authorList>
    </citation>
    <scope>NUCLEOTIDE SEQUENCE</scope>
    <source>
        <strain evidence="3">KCTC 42651</strain>
    </source>
</reference>
<dbReference type="EMBL" id="BMZS01000002">
    <property type="protein sequence ID" value="GHD44109.1"/>
    <property type="molecule type" value="Genomic_DNA"/>
</dbReference>
<protein>
    <recommendedName>
        <fullName evidence="2">DUF1835 domain-containing protein</fullName>
    </recommendedName>
</protein>
<comment type="caution">
    <text evidence="3">The sequence shown here is derived from an EMBL/GenBank/DDBJ whole genome shotgun (WGS) entry which is preliminary data.</text>
</comment>
<reference evidence="3" key="2">
    <citation type="submission" date="2020-09" db="EMBL/GenBank/DDBJ databases">
        <authorList>
            <person name="Sun Q."/>
            <person name="Kim S."/>
        </authorList>
    </citation>
    <scope>NUCLEOTIDE SEQUENCE</scope>
    <source>
        <strain evidence="3">KCTC 42651</strain>
    </source>
</reference>
<feature type="domain" description="DUF1835" evidence="2">
    <location>
        <begin position="116"/>
        <end position="217"/>
    </location>
</feature>
<dbReference type="RefSeq" id="WP_189987937.1">
    <property type="nucleotide sequence ID" value="NZ_BMZS01000002.1"/>
</dbReference>
<accession>A0A918XPT6</accession>
<organism evidence="3 4">
    <name type="scientific">Thalassobaculum fulvum</name>
    <dbReference type="NCBI Taxonomy" id="1633335"/>
    <lineage>
        <taxon>Bacteria</taxon>
        <taxon>Pseudomonadati</taxon>
        <taxon>Pseudomonadota</taxon>
        <taxon>Alphaproteobacteria</taxon>
        <taxon>Rhodospirillales</taxon>
        <taxon>Thalassobaculaceae</taxon>
        <taxon>Thalassobaculum</taxon>
    </lineage>
</organism>
<evidence type="ECO:0000259" key="2">
    <source>
        <dbReference type="Pfam" id="PF08874"/>
    </source>
</evidence>
<proteinExistence type="predicted"/>
<evidence type="ECO:0000313" key="4">
    <source>
        <dbReference type="Proteomes" id="UP000630353"/>
    </source>
</evidence>
<evidence type="ECO:0000313" key="3">
    <source>
        <dbReference type="EMBL" id="GHD44109.1"/>
    </source>
</evidence>